<dbReference type="GO" id="GO:0005524">
    <property type="term" value="F:ATP binding"/>
    <property type="evidence" value="ECO:0007669"/>
    <property type="project" value="UniProtKB-UniRule"/>
</dbReference>
<dbReference type="InParanoid" id="A0A0V0QTZ7"/>
<dbReference type="GO" id="GO:0005634">
    <property type="term" value="C:nucleus"/>
    <property type="evidence" value="ECO:0007669"/>
    <property type="project" value="TreeGrafter"/>
</dbReference>
<evidence type="ECO:0000313" key="9">
    <source>
        <dbReference type="EMBL" id="KRX05400.1"/>
    </source>
</evidence>
<dbReference type="Proteomes" id="UP000054937">
    <property type="component" value="Unassembled WGS sequence"/>
</dbReference>
<evidence type="ECO:0000259" key="8">
    <source>
        <dbReference type="PROSITE" id="PS50011"/>
    </source>
</evidence>
<evidence type="ECO:0000256" key="7">
    <source>
        <dbReference type="PROSITE-ProRule" id="PRU10141"/>
    </source>
</evidence>
<dbReference type="PROSITE" id="PS00107">
    <property type="entry name" value="PROTEIN_KINASE_ATP"/>
    <property type="match status" value="1"/>
</dbReference>
<dbReference type="InterPro" id="IPR000719">
    <property type="entry name" value="Prot_kinase_dom"/>
</dbReference>
<keyword evidence="3" id="KW-0808">Transferase</keyword>
<evidence type="ECO:0000256" key="6">
    <source>
        <dbReference type="ARBA" id="ARBA00022840"/>
    </source>
</evidence>
<dbReference type="InterPro" id="IPR017441">
    <property type="entry name" value="Protein_kinase_ATP_BS"/>
</dbReference>
<comment type="subunit">
    <text evidence="1">Monomer.</text>
</comment>
<evidence type="ECO:0000256" key="2">
    <source>
        <dbReference type="ARBA" id="ARBA00022527"/>
    </source>
</evidence>
<organism evidence="9 10">
    <name type="scientific">Pseudocohnilembus persalinus</name>
    <name type="common">Ciliate</name>
    <dbReference type="NCBI Taxonomy" id="266149"/>
    <lineage>
        <taxon>Eukaryota</taxon>
        <taxon>Sar</taxon>
        <taxon>Alveolata</taxon>
        <taxon>Ciliophora</taxon>
        <taxon>Intramacronucleata</taxon>
        <taxon>Oligohymenophorea</taxon>
        <taxon>Scuticociliatia</taxon>
        <taxon>Philasterida</taxon>
        <taxon>Pseudocohnilembidae</taxon>
        <taxon>Pseudocohnilembus</taxon>
    </lineage>
</organism>
<dbReference type="PANTHER" id="PTHR24345:SF0">
    <property type="entry name" value="CELL CYCLE SERINE_THREONINE-PROTEIN KINASE CDC5_MSD2"/>
    <property type="match status" value="1"/>
</dbReference>
<evidence type="ECO:0000256" key="3">
    <source>
        <dbReference type="ARBA" id="ARBA00022679"/>
    </source>
</evidence>
<dbReference type="AlphaFoldDB" id="A0A0V0QTZ7"/>
<dbReference type="PROSITE" id="PS50011">
    <property type="entry name" value="PROTEIN_KINASE_DOM"/>
    <property type="match status" value="1"/>
</dbReference>
<dbReference type="SMART" id="SM00220">
    <property type="entry name" value="S_TKc"/>
    <property type="match status" value="1"/>
</dbReference>
<dbReference type="OrthoDB" id="286672at2759"/>
<keyword evidence="5 9" id="KW-0418">Kinase</keyword>
<dbReference type="SUPFAM" id="SSF56112">
    <property type="entry name" value="Protein kinase-like (PK-like)"/>
    <property type="match status" value="1"/>
</dbReference>
<keyword evidence="10" id="KW-1185">Reference proteome</keyword>
<reference evidence="9 10" key="1">
    <citation type="journal article" date="2015" name="Sci. Rep.">
        <title>Genome of the facultative scuticociliatosis pathogen Pseudocohnilembus persalinus provides insight into its virulence through horizontal gene transfer.</title>
        <authorList>
            <person name="Xiong J."/>
            <person name="Wang G."/>
            <person name="Cheng J."/>
            <person name="Tian M."/>
            <person name="Pan X."/>
            <person name="Warren A."/>
            <person name="Jiang C."/>
            <person name="Yuan D."/>
            <person name="Miao W."/>
        </authorList>
    </citation>
    <scope>NUCLEOTIDE SEQUENCE [LARGE SCALE GENOMIC DNA]</scope>
    <source>
        <strain evidence="9">36N120E</strain>
    </source>
</reference>
<accession>A0A0V0QTZ7</accession>
<sequence length="411" mass="48497">MDLPPNAVLNKKYQIQELIGLGSFGVIYKAINIETKELLAIKVIEQILEDENEAAFNYFKFEVKITKKIKSENVVKFLDYFEDLQYCYLCLEFCQDGDLKTYIQKQKNKHLSEKEAIFYFKQLLVGFKPIHELRILHRDIKPENILKNKNQIKIADFGLSKQLEDYKEYTQTRTPDIMAPEIIEGNQYSIQVDVYSLGVVMYYFLFGSYPFQMNNARLKTSEQYLKKKADLVQSQEIDFNYNGISISEELQNLVKDMLKFDPKERITMEQIWQHPLFQEQNQGLKRKISVSNIFTNQKIDNQQIAEFYKSSKIKDKQDFYISVDETPIFQQITVNTSQNKKLNQTEQLLIEKDNLQDIIQTNNQQEVKNKEISKEESFTLFQEVKKLENMPQIKSKIPTQIQQNQTISLLL</sequence>
<dbReference type="OMA" id="KHENCVN"/>
<evidence type="ECO:0000256" key="4">
    <source>
        <dbReference type="ARBA" id="ARBA00022741"/>
    </source>
</evidence>
<dbReference type="Pfam" id="PF00069">
    <property type="entry name" value="Pkinase"/>
    <property type="match status" value="1"/>
</dbReference>
<dbReference type="FunFam" id="1.10.510.10:FF:000571">
    <property type="entry name" value="Maternal embryonic leucine zipper kinase"/>
    <property type="match status" value="1"/>
</dbReference>
<evidence type="ECO:0000313" key="10">
    <source>
        <dbReference type="Proteomes" id="UP000054937"/>
    </source>
</evidence>
<evidence type="ECO:0000256" key="5">
    <source>
        <dbReference type="ARBA" id="ARBA00022777"/>
    </source>
</evidence>
<dbReference type="EMBL" id="LDAU01000109">
    <property type="protein sequence ID" value="KRX05400.1"/>
    <property type="molecule type" value="Genomic_DNA"/>
</dbReference>
<keyword evidence="6 7" id="KW-0067">ATP-binding</keyword>
<keyword evidence="2" id="KW-0723">Serine/threonine-protein kinase</keyword>
<protein>
    <submittedName>
        <fullName evidence="9">Protein kinase-like domain</fullName>
    </submittedName>
</protein>
<dbReference type="InterPro" id="IPR011009">
    <property type="entry name" value="Kinase-like_dom_sf"/>
</dbReference>
<proteinExistence type="predicted"/>
<dbReference type="GO" id="GO:0004674">
    <property type="term" value="F:protein serine/threonine kinase activity"/>
    <property type="evidence" value="ECO:0007669"/>
    <property type="project" value="UniProtKB-KW"/>
</dbReference>
<gene>
    <name evidence="9" type="ORF">PPERSA_00701</name>
</gene>
<keyword evidence="4 7" id="KW-0547">Nucleotide-binding</keyword>
<dbReference type="Gene3D" id="1.10.510.10">
    <property type="entry name" value="Transferase(Phosphotransferase) domain 1"/>
    <property type="match status" value="1"/>
</dbReference>
<evidence type="ECO:0000256" key="1">
    <source>
        <dbReference type="ARBA" id="ARBA00011245"/>
    </source>
</evidence>
<feature type="binding site" evidence="7">
    <location>
        <position position="42"/>
    </location>
    <ligand>
        <name>ATP</name>
        <dbReference type="ChEBI" id="CHEBI:30616"/>
    </ligand>
</feature>
<comment type="caution">
    <text evidence="9">The sequence shown here is derived from an EMBL/GenBank/DDBJ whole genome shotgun (WGS) entry which is preliminary data.</text>
</comment>
<dbReference type="PANTHER" id="PTHR24345">
    <property type="entry name" value="SERINE/THREONINE-PROTEIN KINASE PLK"/>
    <property type="match status" value="1"/>
</dbReference>
<feature type="domain" description="Protein kinase" evidence="8">
    <location>
        <begin position="13"/>
        <end position="277"/>
    </location>
</feature>
<name>A0A0V0QTZ7_PSEPJ</name>